<evidence type="ECO:0000313" key="2">
    <source>
        <dbReference type="EMBL" id="PYZ98213.1"/>
    </source>
</evidence>
<dbReference type="RefSeq" id="WP_110518058.1">
    <property type="nucleotide sequence ID" value="NZ_PDOF01000001.1"/>
</dbReference>
<evidence type="ECO:0000313" key="3">
    <source>
        <dbReference type="Proteomes" id="UP000248066"/>
    </source>
</evidence>
<feature type="transmembrane region" description="Helical" evidence="1">
    <location>
        <begin position="160"/>
        <end position="179"/>
    </location>
</feature>
<gene>
    <name evidence="2" type="ORF">CR205_06355</name>
</gene>
<protein>
    <submittedName>
        <fullName evidence="2">Uncharacterized protein</fullName>
    </submittedName>
</protein>
<dbReference type="EMBL" id="PDOF01000001">
    <property type="protein sequence ID" value="PYZ98213.1"/>
    <property type="molecule type" value="Genomic_DNA"/>
</dbReference>
<accession>A0A2W0H8M1</accession>
<dbReference type="OrthoDB" id="3727008at2"/>
<comment type="caution">
    <text evidence="2">The sequence shown here is derived from an EMBL/GenBank/DDBJ whole genome shotgun (WGS) entry which is preliminary data.</text>
</comment>
<dbReference type="AlphaFoldDB" id="A0A2W0H8M1"/>
<keyword evidence="3" id="KW-1185">Reference proteome</keyword>
<evidence type="ECO:0000256" key="1">
    <source>
        <dbReference type="SAM" id="Phobius"/>
    </source>
</evidence>
<keyword evidence="1" id="KW-0812">Transmembrane</keyword>
<proteinExistence type="predicted"/>
<keyword evidence="1" id="KW-0472">Membrane</keyword>
<organism evidence="2 3">
    <name type="scientific">Alteribacter lacisalsi</name>
    <dbReference type="NCBI Taxonomy" id="2045244"/>
    <lineage>
        <taxon>Bacteria</taxon>
        <taxon>Bacillati</taxon>
        <taxon>Bacillota</taxon>
        <taxon>Bacilli</taxon>
        <taxon>Bacillales</taxon>
        <taxon>Bacillaceae</taxon>
        <taxon>Alteribacter</taxon>
    </lineage>
</organism>
<feature type="transmembrane region" description="Helical" evidence="1">
    <location>
        <begin position="87"/>
        <end position="105"/>
    </location>
</feature>
<feature type="transmembrane region" description="Helical" evidence="1">
    <location>
        <begin position="117"/>
        <end position="140"/>
    </location>
</feature>
<keyword evidence="1" id="KW-1133">Transmembrane helix</keyword>
<dbReference type="Proteomes" id="UP000248066">
    <property type="component" value="Unassembled WGS sequence"/>
</dbReference>
<sequence>MNKLTQVSRLYGDRVNGALVIASTLLFFTFMFTVLPAVSELTHEETGSSESPDSSYVYSSEDLYRMAEAYGESGRTFYIESRFTFDIAWPAVYLFFLATLLSFLWRGPLKKWEAVNLIPAGAFICDMMENTGASIVMARYPEPSAAAALITPLFTFMKWNLIYISFALIAAGILLRLYFRFKKRKNH</sequence>
<name>A0A2W0H8M1_9BACI</name>
<reference evidence="2 3" key="1">
    <citation type="submission" date="2017-10" db="EMBL/GenBank/DDBJ databases">
        <title>Bacillus sp. nov., a halophilic bacterium isolated from a Yangshapao Lake.</title>
        <authorList>
            <person name="Wang H."/>
        </authorList>
    </citation>
    <scope>NUCLEOTIDE SEQUENCE [LARGE SCALE GENOMIC DNA]</scope>
    <source>
        <strain evidence="2 3">YSP-3</strain>
    </source>
</reference>
<feature type="transmembrane region" description="Helical" evidence="1">
    <location>
        <begin position="18"/>
        <end position="38"/>
    </location>
</feature>